<evidence type="ECO:0000313" key="4">
    <source>
        <dbReference type="Proteomes" id="UP000253606"/>
    </source>
</evidence>
<feature type="domain" description="DUF4097" evidence="2">
    <location>
        <begin position="113"/>
        <end position="282"/>
    </location>
</feature>
<proteinExistence type="predicted"/>
<feature type="signal peptide" evidence="1">
    <location>
        <begin position="1"/>
        <end position="18"/>
    </location>
</feature>
<feature type="chain" id="PRO_5016299096" description="DUF4097 domain-containing protein" evidence="1">
    <location>
        <begin position="19"/>
        <end position="283"/>
    </location>
</feature>
<dbReference type="KEGG" id="abas:ACPOL_5124"/>
<dbReference type="EMBL" id="CP030840">
    <property type="protein sequence ID" value="AXC14380.1"/>
    <property type="molecule type" value="Genomic_DNA"/>
</dbReference>
<gene>
    <name evidence="3" type="ORF">ACPOL_5124</name>
</gene>
<reference evidence="3 4" key="1">
    <citation type="journal article" date="2018" name="Front. Microbiol.">
        <title>Hydrolytic Capabilities as a Key to Environmental Success: Chitinolytic and Cellulolytic Acidobacteria From Acidic Sub-arctic Soils and Boreal Peatlands.</title>
        <authorList>
            <person name="Belova S.E."/>
            <person name="Ravin N.V."/>
            <person name="Pankratov T.A."/>
            <person name="Rakitin A.L."/>
            <person name="Ivanova A.A."/>
            <person name="Beletsky A.V."/>
            <person name="Mardanov A.V."/>
            <person name="Sinninghe Damste J.S."/>
            <person name="Dedysh S.N."/>
        </authorList>
    </citation>
    <scope>NUCLEOTIDE SEQUENCE [LARGE SCALE GENOMIC DNA]</scope>
    <source>
        <strain evidence="3 4">SBC82</strain>
    </source>
</reference>
<dbReference type="Gene3D" id="2.160.20.120">
    <property type="match status" value="1"/>
</dbReference>
<evidence type="ECO:0000256" key="1">
    <source>
        <dbReference type="SAM" id="SignalP"/>
    </source>
</evidence>
<dbReference type="Proteomes" id="UP000253606">
    <property type="component" value="Chromosome"/>
</dbReference>
<dbReference type="Pfam" id="PF13349">
    <property type="entry name" value="DUF4097"/>
    <property type="match status" value="1"/>
</dbReference>
<organism evidence="3 4">
    <name type="scientific">Acidisarcina polymorpha</name>
    <dbReference type="NCBI Taxonomy" id="2211140"/>
    <lineage>
        <taxon>Bacteria</taxon>
        <taxon>Pseudomonadati</taxon>
        <taxon>Acidobacteriota</taxon>
        <taxon>Terriglobia</taxon>
        <taxon>Terriglobales</taxon>
        <taxon>Acidobacteriaceae</taxon>
        <taxon>Acidisarcina</taxon>
    </lineage>
</organism>
<name>A0A2Z5G5X0_9BACT</name>
<dbReference type="OrthoDB" id="113158at2"/>
<evidence type="ECO:0000313" key="3">
    <source>
        <dbReference type="EMBL" id="AXC14380.1"/>
    </source>
</evidence>
<dbReference type="AlphaFoldDB" id="A0A2Z5G5X0"/>
<evidence type="ECO:0000259" key="2">
    <source>
        <dbReference type="Pfam" id="PF13349"/>
    </source>
</evidence>
<keyword evidence="1" id="KW-0732">Signal</keyword>
<dbReference type="InterPro" id="IPR025164">
    <property type="entry name" value="Toastrack_DUF4097"/>
</dbReference>
<sequence length="283" mass="28514">MTAGICGGLLLAPAIASAAEASFERTLNVSGSPNLQVSTGSGYIHISPGSGSQIHIVGHVKSSNGGGWFGGGGSSDDRVKQVADNPPIEQSGNDVHIGRKNSDWLRNISIDYEITMPRNANVEAGTGSGDLRISEISGGLKAGTGSGSIDVHGIGGAVELNTGSGDIHAELVNPSMTKAQTGSGSIRLYGVVGSLKADTGSGEIEIEGQPTSDWKLQTGSGSVGLAVGNSRFSLDASTGSGTVHSDPPITTHGSLERHHVVGDINGGGPTVRVETGSGDVRIK</sequence>
<protein>
    <recommendedName>
        <fullName evidence="2">DUF4097 domain-containing protein</fullName>
    </recommendedName>
</protein>
<keyword evidence="4" id="KW-1185">Reference proteome</keyword>
<accession>A0A2Z5G5X0</accession>